<name>A0A1I8PR17_STOCA</name>
<comment type="subcellular location">
    <subcellularLocation>
        <location evidence="2">Membrane</location>
        <topology evidence="2">Multi-pass membrane protein</topology>
    </subcellularLocation>
</comment>
<feature type="domain" description="Cytochrome b561" evidence="13">
    <location>
        <begin position="57"/>
        <end position="258"/>
    </location>
</feature>
<dbReference type="InterPro" id="IPR045150">
    <property type="entry name" value="CYB561D1/2"/>
</dbReference>
<evidence type="ECO:0000256" key="10">
    <source>
        <dbReference type="ARBA" id="ARBA00023136"/>
    </source>
</evidence>
<dbReference type="GO" id="GO:0140575">
    <property type="term" value="F:transmembrane monodehydroascorbate reductase activity"/>
    <property type="evidence" value="ECO:0007669"/>
    <property type="project" value="InterPro"/>
</dbReference>
<keyword evidence="5 12" id="KW-0812">Transmembrane</keyword>
<evidence type="ECO:0000256" key="5">
    <source>
        <dbReference type="ARBA" id="ARBA00022692"/>
    </source>
</evidence>
<feature type="transmembrane region" description="Helical" evidence="12">
    <location>
        <begin position="53"/>
        <end position="73"/>
    </location>
</feature>
<dbReference type="EnsemblMetazoa" id="SCAU010304-RA">
    <property type="protein sequence ID" value="SCAU010304-PA"/>
    <property type="gene ID" value="SCAU010304"/>
</dbReference>
<dbReference type="GO" id="GO:0140571">
    <property type="term" value="F:transmembrane ascorbate ferrireductase activity"/>
    <property type="evidence" value="ECO:0007669"/>
    <property type="project" value="UniProtKB-EC"/>
</dbReference>
<evidence type="ECO:0000256" key="4">
    <source>
        <dbReference type="ARBA" id="ARBA00022617"/>
    </source>
</evidence>
<gene>
    <name evidence="14" type="primary">106080439</name>
</gene>
<evidence type="ECO:0000256" key="3">
    <source>
        <dbReference type="ARBA" id="ARBA00022448"/>
    </source>
</evidence>
<protein>
    <recommendedName>
        <fullName evidence="11">ascorbate ferrireductase (transmembrane)</fullName>
        <ecNumber evidence="11">7.2.1.3</ecNumber>
    </recommendedName>
</protein>
<feature type="transmembrane region" description="Helical" evidence="12">
    <location>
        <begin position="157"/>
        <end position="178"/>
    </location>
</feature>
<dbReference type="GO" id="GO:0046872">
    <property type="term" value="F:metal ion binding"/>
    <property type="evidence" value="ECO:0007669"/>
    <property type="project" value="UniProtKB-KW"/>
</dbReference>
<comment type="cofactor">
    <cofactor evidence="1">
        <name>heme b</name>
        <dbReference type="ChEBI" id="CHEBI:60344"/>
    </cofactor>
</comment>
<dbReference type="VEuPathDB" id="VectorBase:SCAU010304"/>
<keyword evidence="8 12" id="KW-1133">Transmembrane helix</keyword>
<evidence type="ECO:0000256" key="6">
    <source>
        <dbReference type="ARBA" id="ARBA00022723"/>
    </source>
</evidence>
<evidence type="ECO:0000256" key="12">
    <source>
        <dbReference type="SAM" id="Phobius"/>
    </source>
</evidence>
<evidence type="ECO:0000259" key="13">
    <source>
        <dbReference type="PROSITE" id="PS50939"/>
    </source>
</evidence>
<feature type="transmembrane region" description="Helical" evidence="12">
    <location>
        <begin position="127"/>
        <end position="145"/>
    </location>
</feature>
<dbReference type="EC" id="7.2.1.3" evidence="11"/>
<reference evidence="14" key="1">
    <citation type="submission" date="2020-05" db="UniProtKB">
        <authorList>
            <consortium name="EnsemblMetazoa"/>
        </authorList>
    </citation>
    <scope>IDENTIFICATION</scope>
    <source>
        <strain evidence="14">USDA</strain>
    </source>
</reference>
<dbReference type="PANTHER" id="PTHR15422:SF43">
    <property type="entry name" value="ASCORBATE FERRIREDUCTASE (TRANSMEMBRANE)"/>
    <property type="match status" value="1"/>
</dbReference>
<feature type="transmembrane region" description="Helical" evidence="12">
    <location>
        <begin position="85"/>
        <end position="106"/>
    </location>
</feature>
<dbReference type="PROSITE" id="PS50939">
    <property type="entry name" value="CYTOCHROME_B561"/>
    <property type="match status" value="1"/>
</dbReference>
<dbReference type="OrthoDB" id="432881at2759"/>
<dbReference type="Proteomes" id="UP000095300">
    <property type="component" value="Unassembled WGS sequence"/>
</dbReference>
<evidence type="ECO:0000256" key="2">
    <source>
        <dbReference type="ARBA" id="ARBA00004141"/>
    </source>
</evidence>
<dbReference type="PANTHER" id="PTHR15422">
    <property type="entry name" value="OS05G0565100 PROTEIN"/>
    <property type="match status" value="1"/>
</dbReference>
<evidence type="ECO:0000313" key="15">
    <source>
        <dbReference type="Proteomes" id="UP000095300"/>
    </source>
</evidence>
<dbReference type="Pfam" id="PF03188">
    <property type="entry name" value="Cytochrom_B561"/>
    <property type="match status" value="1"/>
</dbReference>
<dbReference type="GO" id="GO:0016020">
    <property type="term" value="C:membrane"/>
    <property type="evidence" value="ECO:0007669"/>
    <property type="project" value="UniProtKB-SubCell"/>
</dbReference>
<dbReference type="AlphaFoldDB" id="A0A1I8PR17"/>
<feature type="transmembrane region" description="Helical" evidence="12">
    <location>
        <begin position="235"/>
        <end position="257"/>
    </location>
</feature>
<dbReference type="InterPro" id="IPR006593">
    <property type="entry name" value="Cyt_b561/ferric_Rdtase_TM"/>
</dbReference>
<evidence type="ECO:0000256" key="11">
    <source>
        <dbReference type="ARBA" id="ARBA00024225"/>
    </source>
</evidence>
<keyword evidence="3" id="KW-0813">Transport</keyword>
<accession>A0A1I8PR17</accession>
<proteinExistence type="predicted"/>
<dbReference type="Gene3D" id="1.20.120.1770">
    <property type="match status" value="1"/>
</dbReference>
<dbReference type="STRING" id="35570.A0A1I8PR17"/>
<keyword evidence="6" id="KW-0479">Metal-binding</keyword>
<keyword evidence="4" id="KW-0349">Heme</keyword>
<keyword evidence="7" id="KW-0249">Electron transport</keyword>
<evidence type="ECO:0000313" key="14">
    <source>
        <dbReference type="EnsemblMetazoa" id="SCAU010304-PA"/>
    </source>
</evidence>
<dbReference type="KEGG" id="scac:106080439"/>
<sequence>MISWRNIFKGIRSTSSTLINQNMRQTGKIVINKVEKTKSPKKSNPLSPTTCQIIEFGLVSLNRLLIGFVTIYMCWMCLRVELQEIPFHAILCTVGFVCLMSEGLMAHYRGNAWTKLCNRIEKTRTHWLLQLIGSIVGLVGVGIKICIEDIHFHTLHGIVGLVTTILLLLGLVSGLSALYANEMRNFMQPLFNKTLHNMWGLMTYTLVMASMYTAYDTDIFVEYSLDAATYNDFKWLIQISIVGIWALTSYGPLWCLVYTKIWNTNFRCQQ</sequence>
<feature type="transmembrane region" description="Helical" evidence="12">
    <location>
        <begin position="198"/>
        <end position="215"/>
    </location>
</feature>
<keyword evidence="10 12" id="KW-0472">Membrane</keyword>
<keyword evidence="9" id="KW-0408">Iron</keyword>
<evidence type="ECO:0000256" key="8">
    <source>
        <dbReference type="ARBA" id="ARBA00022989"/>
    </source>
</evidence>
<evidence type="ECO:0000256" key="1">
    <source>
        <dbReference type="ARBA" id="ARBA00001970"/>
    </source>
</evidence>
<organism evidence="14 15">
    <name type="scientific">Stomoxys calcitrans</name>
    <name type="common">Stable fly</name>
    <name type="synonym">Conops calcitrans</name>
    <dbReference type="NCBI Taxonomy" id="35570"/>
    <lineage>
        <taxon>Eukaryota</taxon>
        <taxon>Metazoa</taxon>
        <taxon>Ecdysozoa</taxon>
        <taxon>Arthropoda</taxon>
        <taxon>Hexapoda</taxon>
        <taxon>Insecta</taxon>
        <taxon>Pterygota</taxon>
        <taxon>Neoptera</taxon>
        <taxon>Endopterygota</taxon>
        <taxon>Diptera</taxon>
        <taxon>Brachycera</taxon>
        <taxon>Muscomorpha</taxon>
        <taxon>Muscoidea</taxon>
        <taxon>Muscidae</taxon>
        <taxon>Stomoxys</taxon>
    </lineage>
</organism>
<evidence type="ECO:0000256" key="9">
    <source>
        <dbReference type="ARBA" id="ARBA00023004"/>
    </source>
</evidence>
<keyword evidence="15" id="KW-1185">Reference proteome</keyword>
<evidence type="ECO:0000256" key="7">
    <source>
        <dbReference type="ARBA" id="ARBA00022982"/>
    </source>
</evidence>
<dbReference type="SMART" id="SM00665">
    <property type="entry name" value="B561"/>
    <property type="match status" value="1"/>
</dbReference>